<dbReference type="Pfam" id="PF04542">
    <property type="entry name" value="Sigma70_r2"/>
    <property type="match status" value="1"/>
</dbReference>
<dbReference type="InterPro" id="IPR039425">
    <property type="entry name" value="RNA_pol_sigma-70-like"/>
</dbReference>
<evidence type="ECO:0000256" key="1">
    <source>
        <dbReference type="ARBA" id="ARBA00010641"/>
    </source>
</evidence>
<evidence type="ECO:0000256" key="2">
    <source>
        <dbReference type="ARBA" id="ARBA00023015"/>
    </source>
</evidence>
<dbReference type="InterPro" id="IPR013325">
    <property type="entry name" value="RNA_pol_sigma_r2"/>
</dbReference>
<evidence type="ECO:0000259" key="6">
    <source>
        <dbReference type="Pfam" id="PF08281"/>
    </source>
</evidence>
<dbReference type="RefSeq" id="WP_408154371.1">
    <property type="nucleotide sequence ID" value="NZ_JAQQFM010000001.1"/>
</dbReference>
<evidence type="ECO:0000256" key="4">
    <source>
        <dbReference type="ARBA" id="ARBA00023163"/>
    </source>
</evidence>
<reference evidence="7 8" key="1">
    <citation type="journal article" date="2024" name="Chem. Sci.">
        <title>Discovery of megapolipeptins by genome mining of a Burkholderiales bacteria collection.</title>
        <authorList>
            <person name="Paulo B.S."/>
            <person name="Recchia M.J.J."/>
            <person name="Lee S."/>
            <person name="Fergusson C.H."/>
            <person name="Romanowski S.B."/>
            <person name="Hernandez A."/>
            <person name="Krull N."/>
            <person name="Liu D.Y."/>
            <person name="Cavanagh H."/>
            <person name="Bos A."/>
            <person name="Gray C.A."/>
            <person name="Murphy B.T."/>
            <person name="Linington R.G."/>
            <person name="Eustaquio A.S."/>
        </authorList>
    </citation>
    <scope>NUCLEOTIDE SEQUENCE [LARGE SCALE GENOMIC DNA]</scope>
    <source>
        <strain evidence="7 8">RL21-008-BIB-A</strain>
    </source>
</reference>
<evidence type="ECO:0000256" key="3">
    <source>
        <dbReference type="ARBA" id="ARBA00023082"/>
    </source>
</evidence>
<gene>
    <name evidence="7" type="ORF">PQR62_02345</name>
</gene>
<evidence type="ECO:0000313" key="8">
    <source>
        <dbReference type="Proteomes" id="UP001629246"/>
    </source>
</evidence>
<comment type="similarity">
    <text evidence="1">Belongs to the sigma-70 factor family. ECF subfamily.</text>
</comment>
<dbReference type="InterPro" id="IPR036388">
    <property type="entry name" value="WH-like_DNA-bd_sf"/>
</dbReference>
<accession>A0ABW9A474</accession>
<evidence type="ECO:0000259" key="5">
    <source>
        <dbReference type="Pfam" id="PF04542"/>
    </source>
</evidence>
<feature type="domain" description="RNA polymerase sigma-70 region 2" evidence="5">
    <location>
        <begin position="15"/>
        <end position="82"/>
    </location>
</feature>
<evidence type="ECO:0000313" key="7">
    <source>
        <dbReference type="EMBL" id="MFL9923089.1"/>
    </source>
</evidence>
<dbReference type="InterPro" id="IPR007627">
    <property type="entry name" value="RNA_pol_sigma70_r2"/>
</dbReference>
<dbReference type="PANTHER" id="PTHR43133">
    <property type="entry name" value="RNA POLYMERASE ECF-TYPE SIGMA FACTO"/>
    <property type="match status" value="1"/>
</dbReference>
<dbReference type="SUPFAM" id="SSF88659">
    <property type="entry name" value="Sigma3 and sigma4 domains of RNA polymerase sigma factors"/>
    <property type="match status" value="1"/>
</dbReference>
<keyword evidence="2" id="KW-0805">Transcription regulation</keyword>
<dbReference type="Gene3D" id="1.10.1740.10">
    <property type="match status" value="1"/>
</dbReference>
<dbReference type="SUPFAM" id="SSF88946">
    <property type="entry name" value="Sigma2 domain of RNA polymerase sigma factors"/>
    <property type="match status" value="1"/>
</dbReference>
<feature type="domain" description="RNA polymerase sigma factor 70 region 4 type 2" evidence="6">
    <location>
        <begin position="114"/>
        <end position="166"/>
    </location>
</feature>
<name>A0ABW9A474_9BURK</name>
<dbReference type="Gene3D" id="1.10.10.10">
    <property type="entry name" value="Winged helix-like DNA-binding domain superfamily/Winged helix DNA-binding domain"/>
    <property type="match status" value="1"/>
</dbReference>
<keyword evidence="3" id="KW-0731">Sigma factor</keyword>
<dbReference type="InterPro" id="IPR014284">
    <property type="entry name" value="RNA_pol_sigma-70_dom"/>
</dbReference>
<dbReference type="EMBL" id="JAQQFM010000001">
    <property type="protein sequence ID" value="MFL9923089.1"/>
    <property type="molecule type" value="Genomic_DNA"/>
</dbReference>
<keyword evidence="8" id="KW-1185">Reference proteome</keyword>
<organism evidence="7 8">
    <name type="scientific">Herbaspirillum lusitanum</name>
    <dbReference type="NCBI Taxonomy" id="213312"/>
    <lineage>
        <taxon>Bacteria</taxon>
        <taxon>Pseudomonadati</taxon>
        <taxon>Pseudomonadota</taxon>
        <taxon>Betaproteobacteria</taxon>
        <taxon>Burkholderiales</taxon>
        <taxon>Oxalobacteraceae</taxon>
        <taxon>Herbaspirillum</taxon>
    </lineage>
</organism>
<dbReference type="NCBIfam" id="TIGR02937">
    <property type="entry name" value="sigma70-ECF"/>
    <property type="match status" value="1"/>
</dbReference>
<dbReference type="Proteomes" id="UP001629246">
    <property type="component" value="Unassembled WGS sequence"/>
</dbReference>
<proteinExistence type="inferred from homology"/>
<keyword evidence="4" id="KW-0804">Transcription</keyword>
<dbReference type="PANTHER" id="PTHR43133:SF63">
    <property type="entry name" value="RNA POLYMERASE SIGMA FACTOR FECI-RELATED"/>
    <property type="match status" value="1"/>
</dbReference>
<dbReference type="Pfam" id="PF08281">
    <property type="entry name" value="Sigma70_r4_2"/>
    <property type="match status" value="1"/>
</dbReference>
<comment type="caution">
    <text evidence="7">The sequence shown here is derived from an EMBL/GenBank/DDBJ whole genome shotgun (WGS) entry which is preliminary data.</text>
</comment>
<protein>
    <submittedName>
        <fullName evidence="7">Sigma-70 family RNA polymerase sigma factor</fullName>
    </submittedName>
</protein>
<dbReference type="InterPro" id="IPR013249">
    <property type="entry name" value="RNA_pol_sigma70_r4_t2"/>
</dbReference>
<sequence length="175" mass="19476">MPFANTSTQQDFHALYSDHHGWLVKWLRWRLGNAADAADLAQDAFVRLIVKSEPASFATPVQARAYLRAMAQGMCSDLWRRREIEQAWLDALAVQPQAHMPSPEHCAIVVETLMEISAVMDRLPGKVCKAFVMAQIQGLPTSEIATALEVSVRMVQKYLAQAMLQLALVDAGLRS</sequence>
<dbReference type="InterPro" id="IPR013324">
    <property type="entry name" value="RNA_pol_sigma_r3/r4-like"/>
</dbReference>